<sequence>MKSGYSGGRGENKGVALFFSLYFILINFETTKIALELHIRTLWCLPDQNSVPPMVTDALRKKFTDRFTSESQIAPAVAGHLKQHAANINEARRKVEELKRDLPVNSIVSNNIRRIPEADLCFMFGAVAAGGLYRWAPDVLSRDPYSHYNRFHEQMALDLFEHV</sequence>
<protein>
    <submittedName>
        <fullName evidence="1">Uncharacterized protein</fullName>
    </submittedName>
</protein>
<dbReference type="AlphaFoldDB" id="A0A9P6CRB4"/>
<gene>
    <name evidence="1" type="ORF">BDN70DRAFT_820617</name>
</gene>
<dbReference type="OrthoDB" id="3056461at2759"/>
<name>A0A9P6CRB4_9AGAR</name>
<feature type="non-terminal residue" evidence="1">
    <location>
        <position position="163"/>
    </location>
</feature>
<accession>A0A9P6CRB4</accession>
<dbReference type="EMBL" id="MU155788">
    <property type="protein sequence ID" value="KAF9470980.1"/>
    <property type="molecule type" value="Genomic_DNA"/>
</dbReference>
<reference evidence="1" key="1">
    <citation type="submission" date="2020-11" db="EMBL/GenBank/DDBJ databases">
        <authorList>
            <consortium name="DOE Joint Genome Institute"/>
            <person name="Ahrendt S."/>
            <person name="Riley R."/>
            <person name="Andreopoulos W."/>
            <person name="Labutti K."/>
            <person name="Pangilinan J."/>
            <person name="Ruiz-Duenas F.J."/>
            <person name="Barrasa J.M."/>
            <person name="Sanchez-Garcia M."/>
            <person name="Camarero S."/>
            <person name="Miyauchi S."/>
            <person name="Serrano A."/>
            <person name="Linde D."/>
            <person name="Babiker R."/>
            <person name="Drula E."/>
            <person name="Ayuso-Fernandez I."/>
            <person name="Pacheco R."/>
            <person name="Padilla G."/>
            <person name="Ferreira P."/>
            <person name="Barriuso J."/>
            <person name="Kellner H."/>
            <person name="Castanera R."/>
            <person name="Alfaro M."/>
            <person name="Ramirez L."/>
            <person name="Pisabarro A.G."/>
            <person name="Kuo A."/>
            <person name="Tritt A."/>
            <person name="Lipzen A."/>
            <person name="He G."/>
            <person name="Yan M."/>
            <person name="Ng V."/>
            <person name="Cullen D."/>
            <person name="Martin F."/>
            <person name="Rosso M.-N."/>
            <person name="Henrissat B."/>
            <person name="Hibbett D."/>
            <person name="Martinez A.T."/>
            <person name="Grigoriev I.V."/>
        </authorList>
    </citation>
    <scope>NUCLEOTIDE SEQUENCE</scope>
    <source>
        <strain evidence="1">CIRM-BRFM 674</strain>
    </source>
</reference>
<keyword evidence="2" id="KW-1185">Reference proteome</keyword>
<proteinExistence type="predicted"/>
<comment type="caution">
    <text evidence="1">The sequence shown here is derived from an EMBL/GenBank/DDBJ whole genome shotgun (WGS) entry which is preliminary data.</text>
</comment>
<organism evidence="1 2">
    <name type="scientific">Pholiota conissans</name>
    <dbReference type="NCBI Taxonomy" id="109636"/>
    <lineage>
        <taxon>Eukaryota</taxon>
        <taxon>Fungi</taxon>
        <taxon>Dikarya</taxon>
        <taxon>Basidiomycota</taxon>
        <taxon>Agaricomycotina</taxon>
        <taxon>Agaricomycetes</taxon>
        <taxon>Agaricomycetidae</taxon>
        <taxon>Agaricales</taxon>
        <taxon>Agaricineae</taxon>
        <taxon>Strophariaceae</taxon>
        <taxon>Pholiota</taxon>
    </lineage>
</organism>
<dbReference type="Proteomes" id="UP000807469">
    <property type="component" value="Unassembled WGS sequence"/>
</dbReference>
<evidence type="ECO:0000313" key="2">
    <source>
        <dbReference type="Proteomes" id="UP000807469"/>
    </source>
</evidence>
<evidence type="ECO:0000313" key="1">
    <source>
        <dbReference type="EMBL" id="KAF9470980.1"/>
    </source>
</evidence>